<organism evidence="1">
    <name type="scientific">Arundo donax</name>
    <name type="common">Giant reed</name>
    <name type="synonym">Donax arundinaceus</name>
    <dbReference type="NCBI Taxonomy" id="35708"/>
    <lineage>
        <taxon>Eukaryota</taxon>
        <taxon>Viridiplantae</taxon>
        <taxon>Streptophyta</taxon>
        <taxon>Embryophyta</taxon>
        <taxon>Tracheophyta</taxon>
        <taxon>Spermatophyta</taxon>
        <taxon>Magnoliopsida</taxon>
        <taxon>Liliopsida</taxon>
        <taxon>Poales</taxon>
        <taxon>Poaceae</taxon>
        <taxon>PACMAD clade</taxon>
        <taxon>Arundinoideae</taxon>
        <taxon>Arundineae</taxon>
        <taxon>Arundo</taxon>
    </lineage>
</organism>
<protein>
    <submittedName>
        <fullName evidence="1">Uncharacterized protein</fullName>
    </submittedName>
</protein>
<accession>A0A0A8ZFF2</accession>
<reference evidence="1" key="1">
    <citation type="submission" date="2014-09" db="EMBL/GenBank/DDBJ databases">
        <authorList>
            <person name="Magalhaes I.L.F."/>
            <person name="Oliveira U."/>
            <person name="Santos F.R."/>
            <person name="Vidigal T.H.D.A."/>
            <person name="Brescovit A.D."/>
            <person name="Santos A.J."/>
        </authorList>
    </citation>
    <scope>NUCLEOTIDE SEQUENCE</scope>
    <source>
        <tissue evidence="1">Shoot tissue taken approximately 20 cm above the soil surface</tissue>
    </source>
</reference>
<proteinExistence type="predicted"/>
<reference evidence="1" key="2">
    <citation type="journal article" date="2015" name="Data Brief">
        <title>Shoot transcriptome of the giant reed, Arundo donax.</title>
        <authorList>
            <person name="Barrero R.A."/>
            <person name="Guerrero F.D."/>
            <person name="Moolhuijzen P."/>
            <person name="Goolsby J.A."/>
            <person name="Tidwell J."/>
            <person name="Bellgard S.E."/>
            <person name="Bellgard M.I."/>
        </authorList>
    </citation>
    <scope>NUCLEOTIDE SEQUENCE</scope>
    <source>
        <tissue evidence="1">Shoot tissue taken approximately 20 cm above the soil surface</tissue>
    </source>
</reference>
<dbReference type="AlphaFoldDB" id="A0A0A8ZFF2"/>
<sequence>MCKRANIIILPAISSLPHETASLTNDVQLNL</sequence>
<name>A0A0A8ZFF2_ARUDO</name>
<dbReference type="EMBL" id="GBRH01261472">
    <property type="protein sequence ID" value="JAD36423.1"/>
    <property type="molecule type" value="Transcribed_RNA"/>
</dbReference>
<evidence type="ECO:0000313" key="1">
    <source>
        <dbReference type="EMBL" id="JAD36423.1"/>
    </source>
</evidence>